<dbReference type="Gene3D" id="3.30.565.10">
    <property type="entry name" value="Histidine kinase-like ATPase, C-terminal domain"/>
    <property type="match status" value="1"/>
</dbReference>
<evidence type="ECO:0000256" key="5">
    <source>
        <dbReference type="ARBA" id="ARBA00023136"/>
    </source>
</evidence>
<feature type="transmembrane region" description="Helical" evidence="6">
    <location>
        <begin position="173"/>
        <end position="194"/>
    </location>
</feature>
<dbReference type="RefSeq" id="WP_109907915.1">
    <property type="nucleotide sequence ID" value="NZ_QGLE01000016.1"/>
</dbReference>
<feature type="transmembrane region" description="Helical" evidence="6">
    <location>
        <begin position="127"/>
        <end position="153"/>
    </location>
</feature>
<proteinExistence type="predicted"/>
<keyword evidence="2" id="KW-0723">Serine/threonine-protein kinase</keyword>
<dbReference type="CDD" id="cd16936">
    <property type="entry name" value="HATPase_RsbW-like"/>
    <property type="match status" value="1"/>
</dbReference>
<evidence type="ECO:0000313" key="9">
    <source>
        <dbReference type="Proteomes" id="UP000245461"/>
    </source>
</evidence>
<name>A0A317DUW8_9PROT</name>
<dbReference type="GO" id="GO:0016020">
    <property type="term" value="C:membrane"/>
    <property type="evidence" value="ECO:0007669"/>
    <property type="project" value="UniProtKB-SubCell"/>
</dbReference>
<dbReference type="InterPro" id="IPR050267">
    <property type="entry name" value="Anti-sigma-factor_SerPK"/>
</dbReference>
<evidence type="ECO:0000256" key="4">
    <source>
        <dbReference type="ARBA" id="ARBA00022989"/>
    </source>
</evidence>
<keyword evidence="4 6" id="KW-1133">Transmembrane helix</keyword>
<evidence type="ECO:0000256" key="1">
    <source>
        <dbReference type="ARBA" id="ARBA00004141"/>
    </source>
</evidence>
<dbReference type="InterPro" id="IPR036890">
    <property type="entry name" value="HATPase_C_sf"/>
</dbReference>
<dbReference type="SUPFAM" id="SSF161098">
    <property type="entry name" value="MetI-like"/>
    <property type="match status" value="1"/>
</dbReference>
<evidence type="ECO:0000256" key="3">
    <source>
        <dbReference type="ARBA" id="ARBA00022692"/>
    </source>
</evidence>
<dbReference type="SUPFAM" id="SSF55874">
    <property type="entry name" value="ATPase domain of HSP90 chaperone/DNA topoisomerase II/histidine kinase"/>
    <property type="match status" value="1"/>
</dbReference>
<organism evidence="8 9">
    <name type="scientific">Zavarzinia aquatilis</name>
    <dbReference type="NCBI Taxonomy" id="2211142"/>
    <lineage>
        <taxon>Bacteria</taxon>
        <taxon>Pseudomonadati</taxon>
        <taxon>Pseudomonadota</taxon>
        <taxon>Alphaproteobacteria</taxon>
        <taxon>Rhodospirillales</taxon>
        <taxon>Zavarziniaceae</taxon>
        <taxon>Zavarzinia</taxon>
    </lineage>
</organism>
<evidence type="ECO:0000259" key="7">
    <source>
        <dbReference type="Pfam" id="PF13581"/>
    </source>
</evidence>
<dbReference type="Proteomes" id="UP000245461">
    <property type="component" value="Unassembled WGS sequence"/>
</dbReference>
<dbReference type="PANTHER" id="PTHR35526:SF6">
    <property type="entry name" value="SLR1861 PROTEIN"/>
    <property type="match status" value="1"/>
</dbReference>
<protein>
    <recommendedName>
        <fullName evidence="7">Histidine kinase/HSP90-like ATPase domain-containing protein</fullName>
    </recommendedName>
</protein>
<feature type="transmembrane region" description="Helical" evidence="6">
    <location>
        <begin position="92"/>
        <end position="115"/>
    </location>
</feature>
<dbReference type="InterPro" id="IPR003594">
    <property type="entry name" value="HATPase_dom"/>
</dbReference>
<keyword evidence="3 6" id="KW-0812">Transmembrane</keyword>
<dbReference type="AlphaFoldDB" id="A0A317DUW8"/>
<feature type="transmembrane region" description="Helical" evidence="6">
    <location>
        <begin position="20"/>
        <end position="40"/>
    </location>
</feature>
<keyword evidence="9" id="KW-1185">Reference proteome</keyword>
<feature type="domain" description="Histidine kinase/HSP90-like ATPase" evidence="7">
    <location>
        <begin position="249"/>
        <end position="371"/>
    </location>
</feature>
<dbReference type="GO" id="GO:0004674">
    <property type="term" value="F:protein serine/threonine kinase activity"/>
    <property type="evidence" value="ECO:0007669"/>
    <property type="project" value="UniProtKB-KW"/>
</dbReference>
<dbReference type="PANTHER" id="PTHR35526">
    <property type="entry name" value="ANTI-SIGMA-F FACTOR RSBW-RELATED"/>
    <property type="match status" value="1"/>
</dbReference>
<dbReference type="EMBL" id="QGLE01000016">
    <property type="protein sequence ID" value="PWR18202.1"/>
    <property type="molecule type" value="Genomic_DNA"/>
</dbReference>
<sequence>MSAGDILSLLATWTPYLALGFLWNILISLVSMAIGTPLGFGLARLRLSGSRVGAGLTAVARLPPTFVLIYYLAYVLPTEVVVSGYSLGLPGWLKASLALSVAVAGFVSDNALSALRHHQRGERVEALYFIPAWTTYFLIIVMASSTASVIGVPEIVQRANTVIAAVGELSATLWVYLYAMLWFLGFCWPLARLMSLIRARLGRRAGSQAGRRAPLADRDGFAELNLIILPDGELPMAADIILEKRFEVAADLAAIATIQTAIEAAAEDVLPPAATFKLTMAVEELVTNAVVHGGCGDQPIGVGILVDPRCVTVELSDAGTAFDPFREAPPPDLDAALEDRQIGGLGIHLVGRMVDRAYYHRIGERNHVRLVMLRPGASGDGIAP</sequence>
<gene>
    <name evidence="8" type="ORF">DKG74_19820</name>
</gene>
<comment type="subcellular location">
    <subcellularLocation>
        <location evidence="1">Membrane</location>
        <topology evidence="1">Multi-pass membrane protein</topology>
    </subcellularLocation>
</comment>
<keyword evidence="2" id="KW-0808">Transferase</keyword>
<dbReference type="InterPro" id="IPR035906">
    <property type="entry name" value="MetI-like_sf"/>
</dbReference>
<comment type="caution">
    <text evidence="8">The sequence shown here is derived from an EMBL/GenBank/DDBJ whole genome shotgun (WGS) entry which is preliminary data.</text>
</comment>
<keyword evidence="2" id="KW-0418">Kinase</keyword>
<dbReference type="Pfam" id="PF13581">
    <property type="entry name" value="HATPase_c_2"/>
    <property type="match status" value="1"/>
</dbReference>
<keyword evidence="5 6" id="KW-0472">Membrane</keyword>
<dbReference type="Gene3D" id="1.10.3720.10">
    <property type="entry name" value="MetI-like"/>
    <property type="match status" value="1"/>
</dbReference>
<accession>A0A317DUW8</accession>
<feature type="transmembrane region" description="Helical" evidence="6">
    <location>
        <begin position="52"/>
        <end position="72"/>
    </location>
</feature>
<evidence type="ECO:0000256" key="2">
    <source>
        <dbReference type="ARBA" id="ARBA00022527"/>
    </source>
</evidence>
<dbReference type="OrthoDB" id="9792240at2"/>
<evidence type="ECO:0000256" key="6">
    <source>
        <dbReference type="SAM" id="Phobius"/>
    </source>
</evidence>
<reference evidence="8 9" key="1">
    <citation type="submission" date="2018-05" db="EMBL/GenBank/DDBJ databases">
        <title>Zavarzinia sp. HR-AS.</title>
        <authorList>
            <person name="Lee Y."/>
            <person name="Jeon C.O."/>
        </authorList>
    </citation>
    <scope>NUCLEOTIDE SEQUENCE [LARGE SCALE GENOMIC DNA]</scope>
    <source>
        <strain evidence="8 9">HR-AS</strain>
    </source>
</reference>
<evidence type="ECO:0000313" key="8">
    <source>
        <dbReference type="EMBL" id="PWR18202.1"/>
    </source>
</evidence>